<organism evidence="1">
    <name type="scientific">Sinomonas puerhi</name>
    <dbReference type="NCBI Taxonomy" id="3238584"/>
    <lineage>
        <taxon>Bacteria</taxon>
        <taxon>Bacillati</taxon>
        <taxon>Actinomycetota</taxon>
        <taxon>Actinomycetes</taxon>
        <taxon>Micrococcales</taxon>
        <taxon>Micrococcaceae</taxon>
        <taxon>Sinomonas</taxon>
    </lineage>
</organism>
<gene>
    <name evidence="1" type="ORF">AB5L97_14700</name>
</gene>
<proteinExistence type="predicted"/>
<sequence length="162" mass="18737">MVREALLAEAEGTVNYVASDKRYTVRKLTEEFTSLMAHGVYDALPEIAQRDFREAGKCIAYELPTSAAFHLMRGTEAVLRHYYEQKVRRSRIGEPRMWGPITNHLKDKKTPSGLIEALDNIRRNYRNPTQHPDKIYDLDEAQDLLSLSLDVTNRMMRDLLVQ</sequence>
<accession>A0AB39L0Z5</accession>
<protein>
    <recommendedName>
        <fullName evidence="2">HEPN domain-containing protein</fullName>
    </recommendedName>
</protein>
<dbReference type="RefSeq" id="WP_369045202.1">
    <property type="nucleotide sequence ID" value="NZ_CP163302.1"/>
</dbReference>
<evidence type="ECO:0008006" key="2">
    <source>
        <dbReference type="Google" id="ProtNLM"/>
    </source>
</evidence>
<dbReference type="KEGG" id="spue:AB5L97_14700"/>
<dbReference type="EMBL" id="CP163302">
    <property type="protein sequence ID" value="XDP44511.1"/>
    <property type="molecule type" value="Genomic_DNA"/>
</dbReference>
<name>A0AB39L0Z5_9MICC</name>
<evidence type="ECO:0000313" key="1">
    <source>
        <dbReference type="EMBL" id="XDP44511.1"/>
    </source>
</evidence>
<reference evidence="1" key="1">
    <citation type="submission" date="2024-07" db="EMBL/GenBank/DDBJ databases">
        <authorList>
            <person name="fu j."/>
        </authorList>
    </citation>
    <scope>NUCLEOTIDE SEQUENCE</scope>
    <source>
        <strain evidence="1">P10A9</strain>
    </source>
</reference>
<dbReference type="AlphaFoldDB" id="A0AB39L0Z5"/>